<dbReference type="Proteomes" id="UP000541109">
    <property type="component" value="Unassembled WGS sequence"/>
</dbReference>
<dbReference type="InterPro" id="IPR051790">
    <property type="entry name" value="Cytochrome_c-biogenesis_DsbD"/>
</dbReference>
<evidence type="ECO:0000313" key="9">
    <source>
        <dbReference type="EMBL" id="MBA5775596.1"/>
    </source>
</evidence>
<feature type="domain" description="Cytochrome C biogenesis protein transmembrane" evidence="8">
    <location>
        <begin position="17"/>
        <end position="225"/>
    </location>
</feature>
<name>A0A839A8P8_9HYPH</name>
<dbReference type="GO" id="GO:0017004">
    <property type="term" value="P:cytochrome complex assembly"/>
    <property type="evidence" value="ECO:0007669"/>
    <property type="project" value="UniProtKB-KW"/>
</dbReference>
<feature type="transmembrane region" description="Helical" evidence="7">
    <location>
        <begin position="212"/>
        <end position="230"/>
    </location>
</feature>
<evidence type="ECO:0000259" key="8">
    <source>
        <dbReference type="Pfam" id="PF02683"/>
    </source>
</evidence>
<keyword evidence="4" id="KW-0201">Cytochrome c-type biogenesis</keyword>
<feature type="transmembrane region" description="Helical" evidence="7">
    <location>
        <begin position="68"/>
        <end position="91"/>
    </location>
</feature>
<dbReference type="AlphaFoldDB" id="A0A839A8P8"/>
<feature type="transmembrane region" description="Helical" evidence="7">
    <location>
        <begin position="138"/>
        <end position="160"/>
    </location>
</feature>
<evidence type="ECO:0000313" key="10">
    <source>
        <dbReference type="Proteomes" id="UP000541109"/>
    </source>
</evidence>
<evidence type="ECO:0000256" key="6">
    <source>
        <dbReference type="ARBA" id="ARBA00023136"/>
    </source>
</evidence>
<evidence type="ECO:0000256" key="4">
    <source>
        <dbReference type="ARBA" id="ARBA00022748"/>
    </source>
</evidence>
<dbReference type="PANTHER" id="PTHR31272">
    <property type="entry name" value="CYTOCHROME C-TYPE BIOGENESIS PROTEIN HI_1454-RELATED"/>
    <property type="match status" value="1"/>
</dbReference>
<evidence type="ECO:0000256" key="2">
    <source>
        <dbReference type="ARBA" id="ARBA00006143"/>
    </source>
</evidence>
<feature type="transmembrane region" description="Helical" evidence="7">
    <location>
        <begin position="20"/>
        <end position="47"/>
    </location>
</feature>
<comment type="subcellular location">
    <subcellularLocation>
        <location evidence="1">Membrane</location>
        <topology evidence="1">Multi-pass membrane protein</topology>
    </subcellularLocation>
</comment>
<dbReference type="PANTHER" id="PTHR31272:SF6">
    <property type="entry name" value="CYTOCHROME C-TYPE BIOGENESIS CCDA-LIKE CHLOROPLASTIC PROTEIN"/>
    <property type="match status" value="1"/>
</dbReference>
<evidence type="ECO:0000256" key="5">
    <source>
        <dbReference type="ARBA" id="ARBA00022989"/>
    </source>
</evidence>
<gene>
    <name evidence="9" type="ORF">H2509_00490</name>
</gene>
<sequence>MSGIETLLQNIDGLTPLTVALVLLAGFIVGIAPSSFPLIAVATGLGASEGTNATGNARMRGLCLSAGFALGIVTVDAILGGLFGLAGFAVLRLLTSALAYVYGLLALILAVTALALWRVIHITIPMLRPSAGSASTLFGAYALGLPFGLSTCPACTPLLFPVVVAASSTADPILGAVLMGSFGLARGTPLVIAGTTAASLAQFRHTRSVMLWAERVGGVLLMAAAGYFAWQTALYAGWLA</sequence>
<evidence type="ECO:0000256" key="3">
    <source>
        <dbReference type="ARBA" id="ARBA00022692"/>
    </source>
</evidence>
<comment type="similarity">
    <text evidence="2">Belongs to the DsbD family.</text>
</comment>
<evidence type="ECO:0000256" key="1">
    <source>
        <dbReference type="ARBA" id="ARBA00004141"/>
    </source>
</evidence>
<keyword evidence="10" id="KW-1185">Reference proteome</keyword>
<organism evidence="9 10">
    <name type="scientific">Stappia albiluteola</name>
    <dbReference type="NCBI Taxonomy" id="2758565"/>
    <lineage>
        <taxon>Bacteria</taxon>
        <taxon>Pseudomonadati</taxon>
        <taxon>Pseudomonadota</taxon>
        <taxon>Alphaproteobacteria</taxon>
        <taxon>Hyphomicrobiales</taxon>
        <taxon>Stappiaceae</taxon>
        <taxon>Stappia</taxon>
    </lineage>
</organism>
<evidence type="ECO:0000256" key="7">
    <source>
        <dbReference type="SAM" id="Phobius"/>
    </source>
</evidence>
<dbReference type="InterPro" id="IPR003834">
    <property type="entry name" value="Cyt_c_assmbl_TM_dom"/>
</dbReference>
<feature type="transmembrane region" description="Helical" evidence="7">
    <location>
        <begin position="97"/>
        <end position="117"/>
    </location>
</feature>
<proteinExistence type="inferred from homology"/>
<keyword evidence="3 7" id="KW-0812">Transmembrane</keyword>
<keyword evidence="5 7" id="KW-1133">Transmembrane helix</keyword>
<accession>A0A839A8P8</accession>
<dbReference type="Pfam" id="PF02683">
    <property type="entry name" value="DsbD_TM"/>
    <property type="match status" value="1"/>
</dbReference>
<keyword evidence="6 7" id="KW-0472">Membrane</keyword>
<reference evidence="9 10" key="1">
    <citation type="submission" date="2020-07" db="EMBL/GenBank/DDBJ databases">
        <title>Stappia sp., F7233, whole genome shotgun sequencing project.</title>
        <authorList>
            <person name="Jiang S."/>
            <person name="Liu Z.W."/>
            <person name="Du Z.J."/>
        </authorList>
    </citation>
    <scope>NUCLEOTIDE SEQUENCE [LARGE SCALE GENOMIC DNA]</scope>
    <source>
        <strain evidence="9 10">F7233</strain>
    </source>
</reference>
<comment type="caution">
    <text evidence="9">The sequence shown here is derived from an EMBL/GenBank/DDBJ whole genome shotgun (WGS) entry which is preliminary data.</text>
</comment>
<protein>
    <submittedName>
        <fullName evidence="9">Sulfite exporter TauE/SafE family protein</fullName>
    </submittedName>
</protein>
<dbReference type="EMBL" id="JACFXV010000006">
    <property type="protein sequence ID" value="MBA5775596.1"/>
    <property type="molecule type" value="Genomic_DNA"/>
</dbReference>
<dbReference type="GO" id="GO:0016020">
    <property type="term" value="C:membrane"/>
    <property type="evidence" value="ECO:0007669"/>
    <property type="project" value="UniProtKB-SubCell"/>
</dbReference>
<feature type="transmembrane region" description="Helical" evidence="7">
    <location>
        <begin position="172"/>
        <end position="200"/>
    </location>
</feature>